<dbReference type="GeneID" id="34604394"/>
<evidence type="ECO:0000313" key="2">
    <source>
        <dbReference type="Proteomes" id="UP000077002"/>
    </source>
</evidence>
<dbReference type="RefSeq" id="XP_022508477.1">
    <property type="nucleotide sequence ID" value="XM_022659194.1"/>
</dbReference>
<comment type="caution">
    <text evidence="1">The sequence shown here is derived from an EMBL/GenBank/DDBJ whole genome shotgun (WGS) entry which is preliminary data.</text>
</comment>
<evidence type="ECO:0000313" key="1">
    <source>
        <dbReference type="EMBL" id="OAG36525.1"/>
    </source>
</evidence>
<sequence>MSADPLVSPFAGFAFRNLSAFGYTKGSDFQKSTAPQALMDMLRGRGLLGNKGRGNGWTETSCFLGTIYQQIPVQMMVEQTYWDPSPLVAFQSLLSPDFQERTQKGSDDAMQPGEMLVVRGPPGPGCSTFLKTITGETYGFNLGEDSYINDQGISYKQTHNDFREATSILDLIDLIENDSKQQSLTPSMSFPGAISSLPSDSALHLGSMCPSQYTDVVMGSKTSLCAFLTDTSRAIEYKALLTISIG</sequence>
<evidence type="ECO:0008006" key="3">
    <source>
        <dbReference type="Google" id="ProtNLM"/>
    </source>
</evidence>
<dbReference type="AlphaFoldDB" id="A0A177EWX0"/>
<gene>
    <name evidence="1" type="ORF">AYO21_09256</name>
</gene>
<reference evidence="1 2" key="1">
    <citation type="submission" date="2016-03" db="EMBL/GenBank/DDBJ databases">
        <title>Draft genome sequence of the Fonsecaea monophora CBS 269.37.</title>
        <authorList>
            <person name="Bombassaro A."/>
            <person name="Vinicius W.A."/>
            <person name="De Hoog S."/>
            <person name="Sun J."/>
            <person name="Souza E.M."/>
            <person name="Raittz R.T."/>
            <person name="Costa F."/>
            <person name="Leao A.C."/>
            <person name="Tadra-Sfeir M.Z."/>
            <person name="Baura V."/>
            <person name="Balsanelli E."/>
            <person name="Pedrosa F.O."/>
            <person name="Moreno L.F."/>
            <person name="Steffens M.B."/>
            <person name="Xi L."/>
            <person name="Bocca A.L."/>
            <person name="Felipe M.S."/>
            <person name="Teixeira M."/>
            <person name="Telles Filho F.Q."/>
            <person name="Azevedo C.M."/>
            <person name="Gomes R."/>
            <person name="Vicente V.A."/>
        </authorList>
    </citation>
    <scope>NUCLEOTIDE SEQUENCE [LARGE SCALE GENOMIC DNA]</scope>
    <source>
        <strain evidence="1 2">CBS 269.37</strain>
    </source>
</reference>
<dbReference type="EMBL" id="LVKK01000089">
    <property type="protein sequence ID" value="OAG36525.1"/>
    <property type="molecule type" value="Genomic_DNA"/>
</dbReference>
<dbReference type="Proteomes" id="UP000077002">
    <property type="component" value="Unassembled WGS sequence"/>
</dbReference>
<proteinExistence type="predicted"/>
<accession>A0A177EWX0</accession>
<keyword evidence="2" id="KW-1185">Reference proteome</keyword>
<dbReference type="OrthoDB" id="4501769at2759"/>
<name>A0A177EWX0_9EURO</name>
<protein>
    <recommendedName>
        <fullName evidence="3">ABC transporter domain-containing protein</fullName>
    </recommendedName>
</protein>
<organism evidence="1 2">
    <name type="scientific">Fonsecaea monophora</name>
    <dbReference type="NCBI Taxonomy" id="254056"/>
    <lineage>
        <taxon>Eukaryota</taxon>
        <taxon>Fungi</taxon>
        <taxon>Dikarya</taxon>
        <taxon>Ascomycota</taxon>
        <taxon>Pezizomycotina</taxon>
        <taxon>Eurotiomycetes</taxon>
        <taxon>Chaetothyriomycetidae</taxon>
        <taxon>Chaetothyriales</taxon>
        <taxon>Herpotrichiellaceae</taxon>
        <taxon>Fonsecaea</taxon>
    </lineage>
</organism>